<feature type="compositionally biased region" description="Low complexity" evidence="1">
    <location>
        <begin position="119"/>
        <end position="137"/>
    </location>
</feature>
<dbReference type="GeneID" id="28873490"/>
<protein>
    <recommendedName>
        <fullName evidence="2">PD-(D/E)XK nuclease-like domain-containing protein</fullName>
    </recommendedName>
</protein>
<evidence type="ECO:0000256" key="1">
    <source>
        <dbReference type="SAM" id="MobiDB-lite"/>
    </source>
</evidence>
<organism evidence="3 4">
    <name type="scientific">Colletotrichum higginsianum (strain IMI 349063)</name>
    <name type="common">Crucifer anthracnose fungus</name>
    <dbReference type="NCBI Taxonomy" id="759273"/>
    <lineage>
        <taxon>Eukaryota</taxon>
        <taxon>Fungi</taxon>
        <taxon>Dikarya</taxon>
        <taxon>Ascomycota</taxon>
        <taxon>Pezizomycotina</taxon>
        <taxon>Sordariomycetes</taxon>
        <taxon>Hypocreomycetidae</taxon>
        <taxon>Glomerellales</taxon>
        <taxon>Glomerellaceae</taxon>
        <taxon>Colletotrichum</taxon>
        <taxon>Colletotrichum destructivum species complex</taxon>
    </lineage>
</organism>
<dbReference type="AlphaFoldDB" id="A0A1B7XQS4"/>
<dbReference type="Proteomes" id="UP000092177">
    <property type="component" value="Chromosome 11"/>
</dbReference>
<feature type="compositionally biased region" description="Basic and acidic residues" evidence="1">
    <location>
        <begin position="32"/>
        <end position="52"/>
    </location>
</feature>
<comment type="caution">
    <text evidence="3">The sequence shown here is derived from an EMBL/GenBank/DDBJ whole genome shotgun (WGS) entry which is preliminary data.</text>
</comment>
<dbReference type="VEuPathDB" id="FungiDB:CH63R_14409"/>
<dbReference type="KEGG" id="chig:CH63R_14409"/>
<feature type="compositionally biased region" description="Polar residues" evidence="1">
    <location>
        <begin position="60"/>
        <end position="72"/>
    </location>
</feature>
<dbReference type="EMBL" id="LTAN01000011">
    <property type="protein sequence ID" value="OBR02108.1"/>
    <property type="molecule type" value="Genomic_DNA"/>
</dbReference>
<evidence type="ECO:0000313" key="4">
    <source>
        <dbReference type="Proteomes" id="UP000092177"/>
    </source>
</evidence>
<evidence type="ECO:0000259" key="2">
    <source>
        <dbReference type="Pfam" id="PF20516"/>
    </source>
</evidence>
<evidence type="ECO:0000313" key="3">
    <source>
        <dbReference type="EMBL" id="OBR02108.1"/>
    </source>
</evidence>
<feature type="domain" description="PD-(D/E)XK nuclease-like" evidence="2">
    <location>
        <begin position="210"/>
        <end position="443"/>
    </location>
</feature>
<feature type="region of interest" description="Disordered" evidence="1">
    <location>
        <begin position="29"/>
        <end position="101"/>
    </location>
</feature>
<gene>
    <name evidence="3" type="ORF">CH63R_14409</name>
</gene>
<dbReference type="InterPro" id="IPR046797">
    <property type="entry name" value="PDDEXK_12"/>
</dbReference>
<accession>A0A1B7XQS4</accession>
<name>A0A1B7XQS4_COLHI</name>
<dbReference type="Pfam" id="PF20516">
    <property type="entry name" value="PDDEXK_12"/>
    <property type="match status" value="1"/>
</dbReference>
<feature type="region of interest" description="Disordered" evidence="1">
    <location>
        <begin position="117"/>
        <end position="150"/>
    </location>
</feature>
<sequence length="454" mass="49882">MSCSVNKGAIIDWLTAIQPTIDSPIHTTTVEHNSHSSCDRPWKRIRTTKGDEPATPLISPPNSVAQDTANMSQREKRSRDESGMEDNMDGEALGTNDGQVDEFATPRADRTAARLANLSHASSQSSIQSTSTKSRTSSPRKQMRAAERASTGFVHEKFSLNRDTLPPSLSSLLEELKDINSSVGILPQEARDEVSALRHAGNTCIFSPPEQYAFAERPTLVRYPEPGFVSKVLNRAAACDLEREGECSWNVEVHHPILSWVCRPDDVVGLVDFRYCTSATVLAKHQPKGMPSKMVDFCMMVRPPRGSLEDQTIDAVTDSRPGGSINHTDWGCFTRNPITLSIETKSTSEEQGRAILQMGIWHACQWRNIRELGQGCVPPGLEFLPGLLILGHEWFFVASVPGPLGQSVLYSKQAIGTTESEAGIYSILAALEVLRAWSADHFWPAFKGKVLGLS</sequence>
<dbReference type="OrthoDB" id="4848850at2759"/>
<keyword evidence="4" id="KW-1185">Reference proteome</keyword>
<dbReference type="RefSeq" id="XP_018150626.1">
    <property type="nucleotide sequence ID" value="XM_018309383.1"/>
</dbReference>
<feature type="compositionally biased region" description="Basic and acidic residues" evidence="1">
    <location>
        <begin position="73"/>
        <end position="82"/>
    </location>
</feature>
<reference evidence="4" key="1">
    <citation type="journal article" date="2017" name="BMC Genomics">
        <title>Gapless genome assembly of Colletotrichum higginsianum reveals chromosome structure and association of transposable elements with secondary metabolite gene clusters.</title>
        <authorList>
            <person name="Dallery J.-F."/>
            <person name="Lapalu N."/>
            <person name="Zampounis A."/>
            <person name="Pigne S."/>
            <person name="Luyten I."/>
            <person name="Amselem J."/>
            <person name="Wittenberg A.H.J."/>
            <person name="Zhou S."/>
            <person name="de Queiroz M.V."/>
            <person name="Robin G.P."/>
            <person name="Auger A."/>
            <person name="Hainaut M."/>
            <person name="Henrissat B."/>
            <person name="Kim K.-T."/>
            <person name="Lee Y.-H."/>
            <person name="Lespinet O."/>
            <person name="Schwartz D.C."/>
            <person name="Thon M.R."/>
            <person name="O'Connell R.J."/>
        </authorList>
    </citation>
    <scope>NUCLEOTIDE SEQUENCE [LARGE SCALE GENOMIC DNA]</scope>
    <source>
        <strain evidence="4">IMI 349063</strain>
    </source>
</reference>
<proteinExistence type="predicted"/>